<keyword evidence="4 6" id="KW-0472">Membrane</keyword>
<organism evidence="8 9">
    <name type="scientific">Sulfobacillus benefaciens</name>
    <dbReference type="NCBI Taxonomy" id="453960"/>
    <lineage>
        <taxon>Bacteria</taxon>
        <taxon>Bacillati</taxon>
        <taxon>Bacillota</taxon>
        <taxon>Clostridia</taxon>
        <taxon>Eubacteriales</taxon>
        <taxon>Clostridiales Family XVII. Incertae Sedis</taxon>
        <taxon>Sulfobacillus</taxon>
    </lineage>
</organism>
<dbReference type="GO" id="GO:0016020">
    <property type="term" value="C:membrane"/>
    <property type="evidence" value="ECO:0007669"/>
    <property type="project" value="UniProtKB-SubCell"/>
</dbReference>
<feature type="transmembrane region" description="Helical" evidence="6">
    <location>
        <begin position="66"/>
        <end position="86"/>
    </location>
</feature>
<feature type="transmembrane region" description="Helical" evidence="6">
    <location>
        <begin position="437"/>
        <end position="457"/>
    </location>
</feature>
<evidence type="ECO:0000256" key="2">
    <source>
        <dbReference type="ARBA" id="ARBA00022692"/>
    </source>
</evidence>
<feature type="transmembrane region" description="Helical" evidence="6">
    <location>
        <begin position="34"/>
        <end position="54"/>
    </location>
</feature>
<gene>
    <name evidence="8" type="ORF">C7B43_07205</name>
</gene>
<feature type="transmembrane region" description="Helical" evidence="6">
    <location>
        <begin position="92"/>
        <end position="112"/>
    </location>
</feature>
<evidence type="ECO:0000256" key="3">
    <source>
        <dbReference type="ARBA" id="ARBA00022989"/>
    </source>
</evidence>
<dbReference type="InterPro" id="IPR051533">
    <property type="entry name" value="WaaL-like"/>
</dbReference>
<evidence type="ECO:0000256" key="6">
    <source>
        <dbReference type="SAM" id="Phobius"/>
    </source>
</evidence>
<dbReference type="EMBL" id="PXYT01000013">
    <property type="protein sequence ID" value="PSR30062.1"/>
    <property type="molecule type" value="Genomic_DNA"/>
</dbReference>
<dbReference type="Pfam" id="PF04932">
    <property type="entry name" value="Wzy_C"/>
    <property type="match status" value="1"/>
</dbReference>
<accession>A0A2T2X6D9</accession>
<feature type="domain" description="O-antigen ligase-related" evidence="7">
    <location>
        <begin position="226"/>
        <end position="389"/>
    </location>
</feature>
<evidence type="ECO:0000256" key="5">
    <source>
        <dbReference type="SAM" id="MobiDB-lite"/>
    </source>
</evidence>
<evidence type="ECO:0000313" key="9">
    <source>
        <dbReference type="Proteomes" id="UP000242699"/>
    </source>
</evidence>
<comment type="caution">
    <text evidence="8">The sequence shown here is derived from an EMBL/GenBank/DDBJ whole genome shotgun (WGS) entry which is preliminary data.</text>
</comment>
<dbReference type="PANTHER" id="PTHR37422">
    <property type="entry name" value="TEICHURONIC ACID BIOSYNTHESIS PROTEIN TUAE"/>
    <property type="match status" value="1"/>
</dbReference>
<feature type="compositionally biased region" description="Low complexity" evidence="5">
    <location>
        <begin position="484"/>
        <end position="496"/>
    </location>
</feature>
<evidence type="ECO:0000256" key="1">
    <source>
        <dbReference type="ARBA" id="ARBA00004141"/>
    </source>
</evidence>
<evidence type="ECO:0000313" key="8">
    <source>
        <dbReference type="EMBL" id="PSR30062.1"/>
    </source>
</evidence>
<dbReference type="PANTHER" id="PTHR37422:SF23">
    <property type="entry name" value="TEICHURONIC ACID BIOSYNTHESIS PROTEIN TUAE"/>
    <property type="match status" value="1"/>
</dbReference>
<reference evidence="8 9" key="1">
    <citation type="journal article" date="2014" name="BMC Genomics">
        <title>Comparison of environmental and isolate Sulfobacillus genomes reveals diverse carbon, sulfur, nitrogen, and hydrogen metabolisms.</title>
        <authorList>
            <person name="Justice N.B."/>
            <person name="Norman A."/>
            <person name="Brown C.T."/>
            <person name="Singh A."/>
            <person name="Thomas B.C."/>
            <person name="Banfield J.F."/>
        </authorList>
    </citation>
    <scope>NUCLEOTIDE SEQUENCE [LARGE SCALE GENOMIC DNA]</scope>
    <source>
        <strain evidence="8">AMDSBA1</strain>
    </source>
</reference>
<feature type="transmembrane region" description="Helical" evidence="6">
    <location>
        <begin position="264"/>
        <end position="286"/>
    </location>
</feature>
<keyword evidence="3 6" id="KW-1133">Transmembrane helix</keyword>
<evidence type="ECO:0000256" key="4">
    <source>
        <dbReference type="ARBA" id="ARBA00023136"/>
    </source>
</evidence>
<dbReference type="InterPro" id="IPR007016">
    <property type="entry name" value="O-antigen_ligase-rel_domated"/>
</dbReference>
<feature type="region of interest" description="Disordered" evidence="5">
    <location>
        <begin position="473"/>
        <end position="496"/>
    </location>
</feature>
<keyword evidence="2 6" id="KW-0812">Transmembrane</keyword>
<dbReference type="Proteomes" id="UP000242699">
    <property type="component" value="Unassembled WGS sequence"/>
</dbReference>
<feature type="transmembrane region" description="Helical" evidence="6">
    <location>
        <begin position="218"/>
        <end position="235"/>
    </location>
</feature>
<feature type="transmembrane region" description="Helical" evidence="6">
    <location>
        <begin position="188"/>
        <end position="212"/>
    </location>
</feature>
<protein>
    <submittedName>
        <fullName evidence="8">Polymerase</fullName>
    </submittedName>
</protein>
<name>A0A2T2X6D9_9FIRM</name>
<proteinExistence type="predicted"/>
<evidence type="ECO:0000259" key="7">
    <source>
        <dbReference type="Pfam" id="PF04932"/>
    </source>
</evidence>
<dbReference type="AlphaFoldDB" id="A0A2T2X6D9"/>
<feature type="transmembrane region" description="Helical" evidence="6">
    <location>
        <begin position="119"/>
        <end position="139"/>
    </location>
</feature>
<feature type="transmembrane region" description="Helical" evidence="6">
    <location>
        <begin position="145"/>
        <end position="167"/>
    </location>
</feature>
<feature type="transmembrane region" description="Helical" evidence="6">
    <location>
        <begin position="381"/>
        <end position="401"/>
    </location>
</feature>
<sequence>MSKFFFLCIFMSVVAVRPANEGGLSLIGTRTIRGIWLTLIALYILTAPFEGYWIVPGFHGHSWVSLFQRILLIPLPVVTMYCVVRYKDRFTIFPLGLITVWIIWVLFTFALFSPHTYYYLYYTWEQIAGFLLILSFWYLARFRDFSRVATISSLIIYYLATLAVSLWEIRTAHHLGASSEHNVAIPTAFFYGPNHLGAALALIVPFVTLLFLLNRSRWVLALSILLSLAGIYILYKTGSRGGELALLVEAVAFAAILPRRWRSYALAVMGALLVITGAALVFVAHLPATEKLPFALEKFRHLIHIFNPSFSPVTPSRGPGSFQIRLALLESGFRALWHHPWGLGPRGAERYYAYYVHHKSPYNTYGVIDAHNMWLEIAIDFGWLGLILYTAFYGVLLAGLYRLRRHADLFLRYISWAGFPALAGFVIGSLSPSSVMIGFNIMWFVYGLAVMALYQASRFGQIAARYRGSARNPTFVSRRGPTGSQLQFSRQSRSRR</sequence>
<feature type="transmembrane region" description="Helical" evidence="6">
    <location>
        <begin position="413"/>
        <end position="431"/>
    </location>
</feature>
<comment type="subcellular location">
    <subcellularLocation>
        <location evidence="1">Membrane</location>
        <topology evidence="1">Multi-pass membrane protein</topology>
    </subcellularLocation>
</comment>